<dbReference type="GO" id="GO:0009507">
    <property type="term" value="C:chloroplast"/>
    <property type="evidence" value="ECO:0007669"/>
    <property type="project" value="UniProtKB-SubCell"/>
</dbReference>
<keyword evidence="8" id="KW-1185">Reference proteome</keyword>
<comment type="subcellular location">
    <subcellularLocation>
        <location evidence="1">Plastid</location>
        <location evidence="1">Chloroplast</location>
    </subcellularLocation>
</comment>
<evidence type="ECO:0000313" key="7">
    <source>
        <dbReference type="EMBL" id="TFJ87723.1"/>
    </source>
</evidence>
<dbReference type="SUPFAM" id="SSF50249">
    <property type="entry name" value="Nucleic acid-binding proteins"/>
    <property type="match status" value="1"/>
</dbReference>
<dbReference type="InterPro" id="IPR020599">
    <property type="entry name" value="Transl_elong_fac_P/YeiP"/>
</dbReference>
<evidence type="ECO:0000256" key="3">
    <source>
        <dbReference type="ARBA" id="ARBA00022528"/>
    </source>
</evidence>
<dbReference type="GO" id="GO:0003746">
    <property type="term" value="F:translation elongation factor activity"/>
    <property type="evidence" value="ECO:0007669"/>
    <property type="project" value="InterPro"/>
</dbReference>
<dbReference type="Gene3D" id="2.30.30.30">
    <property type="match status" value="1"/>
</dbReference>
<comment type="similarity">
    <text evidence="2">Belongs to the elongation factor P family.</text>
</comment>
<accession>A0A4D9DCA9</accession>
<dbReference type="Gene3D" id="2.40.50.140">
    <property type="entry name" value="Nucleic acid-binding proteins"/>
    <property type="match status" value="1"/>
</dbReference>
<dbReference type="Pfam" id="PF08207">
    <property type="entry name" value="EFP_N"/>
    <property type="match status" value="1"/>
</dbReference>
<dbReference type="OrthoDB" id="10259892at2759"/>
<dbReference type="InterPro" id="IPR013185">
    <property type="entry name" value="Transl_elong_KOW-like"/>
</dbReference>
<organism evidence="7 8">
    <name type="scientific">Nannochloropsis salina CCMP1776</name>
    <dbReference type="NCBI Taxonomy" id="1027361"/>
    <lineage>
        <taxon>Eukaryota</taxon>
        <taxon>Sar</taxon>
        <taxon>Stramenopiles</taxon>
        <taxon>Ochrophyta</taxon>
        <taxon>Eustigmatophyceae</taxon>
        <taxon>Eustigmatales</taxon>
        <taxon>Monodopsidaceae</taxon>
        <taxon>Microchloropsis</taxon>
        <taxon>Microchloropsis salina</taxon>
    </lineage>
</organism>
<evidence type="ECO:0000313" key="8">
    <source>
        <dbReference type="Proteomes" id="UP000355283"/>
    </source>
</evidence>
<feature type="chain" id="PRO_5020029781" description="Translation elongation factor P/YeiP central domain-containing protein" evidence="5">
    <location>
        <begin position="21"/>
        <end position="179"/>
    </location>
</feature>
<dbReference type="InterPro" id="IPR001059">
    <property type="entry name" value="Transl_elong_P/YeiP_cen"/>
</dbReference>
<feature type="domain" description="Translation elongation factor P/YeiP central" evidence="6">
    <location>
        <begin position="113"/>
        <end position="165"/>
    </location>
</feature>
<keyword evidence="5" id="KW-0732">Signal</keyword>
<proteinExistence type="inferred from homology"/>
<dbReference type="SUPFAM" id="SSF50104">
    <property type="entry name" value="Translation proteins SH3-like domain"/>
    <property type="match status" value="1"/>
</dbReference>
<evidence type="ECO:0000259" key="6">
    <source>
        <dbReference type="SMART" id="SM01185"/>
    </source>
</evidence>
<sequence length="179" mass="19824">MVKILERLVIAVTSLSLSSAFLLPQTGKLLSHSTPKNGFPRKNVIVELTSNDLKNGLSIEVDGTPMRVIEFLHVKPGKGAAFVRSKLKNLLTGSSMEKTFRAGESVDEAQVMKTEMQFSYDDGDSYQFMNLETYETEGVPKTVFEANNQGNFLLEGMVVQGVEVFVACRLKIVKIFLVN</sequence>
<evidence type="ECO:0000256" key="4">
    <source>
        <dbReference type="ARBA" id="ARBA00022640"/>
    </source>
</evidence>
<dbReference type="PANTHER" id="PTHR30053:SF12">
    <property type="entry name" value="ELONGATION FACTOR P (EF-P) FAMILY PROTEIN"/>
    <property type="match status" value="1"/>
</dbReference>
<feature type="signal peptide" evidence="5">
    <location>
        <begin position="1"/>
        <end position="20"/>
    </location>
</feature>
<protein>
    <recommendedName>
        <fullName evidence="6">Translation elongation factor P/YeiP central domain-containing protein</fullName>
    </recommendedName>
</protein>
<dbReference type="Pfam" id="PF01132">
    <property type="entry name" value="EFP"/>
    <property type="match status" value="1"/>
</dbReference>
<dbReference type="InterPro" id="IPR008991">
    <property type="entry name" value="Translation_prot_SH3-like_sf"/>
</dbReference>
<dbReference type="AlphaFoldDB" id="A0A4D9DCA9"/>
<dbReference type="FunFam" id="2.30.30.30:FF:000003">
    <property type="entry name" value="Elongation factor P"/>
    <property type="match status" value="1"/>
</dbReference>
<keyword evidence="4" id="KW-0934">Plastid</keyword>
<dbReference type="InterPro" id="IPR014722">
    <property type="entry name" value="Rib_uL2_dom2"/>
</dbReference>
<evidence type="ECO:0000256" key="1">
    <source>
        <dbReference type="ARBA" id="ARBA00004229"/>
    </source>
</evidence>
<dbReference type="PANTHER" id="PTHR30053">
    <property type="entry name" value="ELONGATION FACTOR P"/>
    <property type="match status" value="1"/>
</dbReference>
<dbReference type="Proteomes" id="UP000355283">
    <property type="component" value="Unassembled WGS sequence"/>
</dbReference>
<dbReference type="EMBL" id="SDOX01000005">
    <property type="protein sequence ID" value="TFJ87723.1"/>
    <property type="molecule type" value="Genomic_DNA"/>
</dbReference>
<reference evidence="7 8" key="1">
    <citation type="submission" date="2019-01" db="EMBL/GenBank/DDBJ databases">
        <title>Nuclear Genome Assembly of the Microalgal Biofuel strain Nannochloropsis salina CCMP1776.</title>
        <authorList>
            <person name="Hovde B."/>
        </authorList>
    </citation>
    <scope>NUCLEOTIDE SEQUENCE [LARGE SCALE GENOMIC DNA]</scope>
    <source>
        <strain evidence="7 8">CCMP1776</strain>
    </source>
</reference>
<dbReference type="InterPro" id="IPR012340">
    <property type="entry name" value="NA-bd_OB-fold"/>
</dbReference>
<comment type="caution">
    <text evidence="7">The sequence shown here is derived from an EMBL/GenBank/DDBJ whole genome shotgun (WGS) entry which is preliminary data.</text>
</comment>
<gene>
    <name evidence="7" type="ORF">NSK_001073</name>
</gene>
<evidence type="ECO:0000256" key="2">
    <source>
        <dbReference type="ARBA" id="ARBA00009479"/>
    </source>
</evidence>
<dbReference type="SMART" id="SM01185">
    <property type="entry name" value="EFP"/>
    <property type="match status" value="1"/>
</dbReference>
<keyword evidence="3" id="KW-0150">Chloroplast</keyword>
<name>A0A4D9DCA9_9STRA</name>
<evidence type="ECO:0000256" key="5">
    <source>
        <dbReference type="SAM" id="SignalP"/>
    </source>
</evidence>